<reference evidence="1" key="1">
    <citation type="journal article" date="2014" name="Int. J. Syst. Evol. Microbiol.">
        <title>Complete genome sequence of Corynebacterium casei LMG S-19264T (=DSM 44701T), isolated from a smear-ripened cheese.</title>
        <authorList>
            <consortium name="US DOE Joint Genome Institute (JGI-PGF)"/>
            <person name="Walter F."/>
            <person name="Albersmeier A."/>
            <person name="Kalinowski J."/>
            <person name="Ruckert C."/>
        </authorList>
    </citation>
    <scope>NUCLEOTIDE SEQUENCE</scope>
    <source>
        <strain evidence="1">CGMCC 1.15320</strain>
    </source>
</reference>
<proteinExistence type="predicted"/>
<dbReference type="Pfam" id="PF09424">
    <property type="entry name" value="YqeY"/>
    <property type="match status" value="1"/>
</dbReference>
<dbReference type="Gene3D" id="1.10.10.410">
    <property type="match status" value="1"/>
</dbReference>
<comment type="caution">
    <text evidence="1">The sequence shown here is derived from an EMBL/GenBank/DDBJ whole genome shotgun (WGS) entry which is preliminary data.</text>
</comment>
<dbReference type="Proteomes" id="UP000636264">
    <property type="component" value="Unassembled WGS sequence"/>
</dbReference>
<reference evidence="1" key="2">
    <citation type="submission" date="2020-09" db="EMBL/GenBank/DDBJ databases">
        <authorList>
            <person name="Sun Q."/>
            <person name="Zhou Y."/>
        </authorList>
    </citation>
    <scope>NUCLEOTIDE SEQUENCE</scope>
    <source>
        <strain evidence="1">CGMCC 1.15320</strain>
    </source>
</reference>
<accession>A0A916RTZ9</accession>
<dbReference type="GO" id="GO:0016884">
    <property type="term" value="F:carbon-nitrogen ligase activity, with glutamine as amido-N-donor"/>
    <property type="evidence" value="ECO:0007669"/>
    <property type="project" value="InterPro"/>
</dbReference>
<dbReference type="PANTHER" id="PTHR28055:SF1">
    <property type="entry name" value="ALTERED INHERITANCE OF MITOCHONDRIA PROTEIN 41, MITOCHONDRIAL"/>
    <property type="match status" value="1"/>
</dbReference>
<dbReference type="InterPro" id="IPR042184">
    <property type="entry name" value="YqeY/Aim41_N"/>
</dbReference>
<dbReference type="InterPro" id="IPR003789">
    <property type="entry name" value="Asn/Gln_tRNA_amidoTrase-B-like"/>
</dbReference>
<name>A0A916RTZ9_9HYPH</name>
<gene>
    <name evidence="1" type="ORF">GCM10011385_25160</name>
</gene>
<dbReference type="PANTHER" id="PTHR28055">
    <property type="entry name" value="ALTERED INHERITANCE OF MITOCHONDRIA PROTEIN 41, MITOCHONDRIAL"/>
    <property type="match status" value="1"/>
</dbReference>
<keyword evidence="2" id="KW-1185">Reference proteome</keyword>
<evidence type="ECO:0000313" key="2">
    <source>
        <dbReference type="Proteomes" id="UP000636264"/>
    </source>
</evidence>
<sequence>MQIREKIAQALVSALKNQDKRRTSTLRLIQAAIKDRDIAHRGAGKDPVNDEDILEILTRMVKQRNESARIYQENARAELAEEELQEIAIIMEFLPKPLDEQDMRQACAEVVKEVGAEGLRDMGKCMNALKEKFPGRMDFSKASGVVRDLLR</sequence>
<protein>
    <submittedName>
        <fullName evidence="1">Aspartyl-tRNA amidotransferase subunit B</fullName>
    </submittedName>
</protein>
<organism evidence="1 2">
    <name type="scientific">Nitratireductor aestuarii</name>
    <dbReference type="NCBI Taxonomy" id="1735103"/>
    <lineage>
        <taxon>Bacteria</taxon>
        <taxon>Pseudomonadati</taxon>
        <taxon>Pseudomonadota</taxon>
        <taxon>Alphaproteobacteria</taxon>
        <taxon>Hyphomicrobiales</taxon>
        <taxon>Phyllobacteriaceae</taxon>
        <taxon>Nitratireductor</taxon>
    </lineage>
</organism>
<dbReference type="InterPro" id="IPR019004">
    <property type="entry name" value="YqeY/Aim41"/>
</dbReference>
<dbReference type="EMBL" id="BMIF01000007">
    <property type="protein sequence ID" value="GGA70319.1"/>
    <property type="molecule type" value="Genomic_DNA"/>
</dbReference>
<dbReference type="InterPro" id="IPR023168">
    <property type="entry name" value="GatB_Yqey_C_2"/>
</dbReference>
<dbReference type="Gene3D" id="1.10.1510.10">
    <property type="entry name" value="Uncharacterised protein YqeY/AIM41 PF09424, N-terminal domain"/>
    <property type="match status" value="1"/>
</dbReference>
<evidence type="ECO:0000313" key="1">
    <source>
        <dbReference type="EMBL" id="GGA70319.1"/>
    </source>
</evidence>
<dbReference type="SUPFAM" id="SSF89095">
    <property type="entry name" value="GatB/YqeY motif"/>
    <property type="match status" value="1"/>
</dbReference>
<dbReference type="AlphaFoldDB" id="A0A916RTZ9"/>